<evidence type="ECO:0000313" key="2">
    <source>
        <dbReference type="Proteomes" id="UP001165368"/>
    </source>
</evidence>
<dbReference type="InterPro" id="IPR009959">
    <property type="entry name" value="Cyclase_SnoaL-like"/>
</dbReference>
<evidence type="ECO:0000313" key="1">
    <source>
        <dbReference type="EMBL" id="MCG2624766.1"/>
    </source>
</evidence>
<dbReference type="Gene3D" id="3.10.450.50">
    <property type="match status" value="1"/>
</dbReference>
<keyword evidence="2" id="KW-1185">Reference proteome</keyword>
<gene>
    <name evidence="1" type="ORF">LVY72_23030</name>
</gene>
<dbReference type="SUPFAM" id="SSF54427">
    <property type="entry name" value="NTF2-like"/>
    <property type="match status" value="1"/>
</dbReference>
<sequence>MTTDQKTVEEANRGHLLRSLDHGGLDGALASLDTYYTAGFVRHGDKGDYDRERLAEGLRRLYTGFPDLARLQFDIISQGDRVAYRWEATGTHLGEYLGVRPTYRAVTARGMVMCRFEDGLIAEEWASWNKVSLLHDLGIIPLGR</sequence>
<reference evidence="1" key="1">
    <citation type="submission" date="2022-01" db="EMBL/GenBank/DDBJ databases">
        <authorList>
            <person name="Jo J.-H."/>
            <person name="Im W.-T."/>
        </authorList>
    </citation>
    <scope>NUCLEOTIDE SEQUENCE</scope>
    <source>
        <strain evidence="1">I2-34</strain>
    </source>
</reference>
<proteinExistence type="predicted"/>
<dbReference type="Proteomes" id="UP001165368">
    <property type="component" value="Unassembled WGS sequence"/>
</dbReference>
<name>A0ABS9LDJ4_9MICC</name>
<dbReference type="Pfam" id="PF07366">
    <property type="entry name" value="SnoaL"/>
    <property type="match status" value="1"/>
</dbReference>
<dbReference type="EMBL" id="JAKLTQ010000031">
    <property type="protein sequence ID" value="MCG2624766.1"/>
    <property type="molecule type" value="Genomic_DNA"/>
</dbReference>
<accession>A0ABS9LDJ4</accession>
<protein>
    <submittedName>
        <fullName evidence="1">Ester cyclase</fullName>
    </submittedName>
</protein>
<dbReference type="PANTHER" id="PTHR38436">
    <property type="entry name" value="POLYKETIDE CYCLASE SNOAL-LIKE DOMAIN"/>
    <property type="match status" value="1"/>
</dbReference>
<dbReference type="PANTHER" id="PTHR38436:SF1">
    <property type="entry name" value="ESTER CYCLASE"/>
    <property type="match status" value="1"/>
</dbReference>
<dbReference type="RefSeq" id="WP_237827118.1">
    <property type="nucleotide sequence ID" value="NZ_JAKLTQ010000031.1"/>
</dbReference>
<dbReference type="InterPro" id="IPR032710">
    <property type="entry name" value="NTF2-like_dom_sf"/>
</dbReference>
<comment type="caution">
    <text evidence="1">The sequence shown here is derived from an EMBL/GenBank/DDBJ whole genome shotgun (WGS) entry which is preliminary data.</text>
</comment>
<organism evidence="1 2">
    <name type="scientific">Arthrobacter hankyongi</name>
    <dbReference type="NCBI Taxonomy" id="2904801"/>
    <lineage>
        <taxon>Bacteria</taxon>
        <taxon>Bacillati</taxon>
        <taxon>Actinomycetota</taxon>
        <taxon>Actinomycetes</taxon>
        <taxon>Micrococcales</taxon>
        <taxon>Micrococcaceae</taxon>
        <taxon>Arthrobacter</taxon>
    </lineage>
</organism>